<dbReference type="CDD" id="cd00038">
    <property type="entry name" value="CAP_ED"/>
    <property type="match status" value="1"/>
</dbReference>
<keyword evidence="2" id="KW-0238">DNA-binding</keyword>
<name>A0AAE3D436_9HYPH</name>
<dbReference type="EMBL" id="JAICBX010000007">
    <property type="protein sequence ID" value="MBW8640657.1"/>
    <property type="molecule type" value="Genomic_DNA"/>
</dbReference>
<sequence length="237" mass="26348">MSINRRFANRLLRHLPVKTLALIENDLRPISYSSGTTLLDSGERIDFVLFPESGMVSIVAPQVDGESPELAGIGREGVVGPIAAIGSRETYGRWLAQVPGKAWRCPAPTFQKAFDEDGAFRQHIVCYMEALLSLTMQSVACNAIHPVEERLSRWILMMRDRSDDDRLPLTQEFLGQMLSVHRSSINGASQTLREKGLISAQKGAVTVEDRKGLENAACHCYRLVKQRYEALMPGSFS</sequence>
<proteinExistence type="predicted"/>
<dbReference type="RefSeq" id="WP_220231384.1">
    <property type="nucleotide sequence ID" value="NZ_JAICBX010000007.1"/>
</dbReference>
<dbReference type="PANTHER" id="PTHR24567:SF74">
    <property type="entry name" value="HTH-TYPE TRANSCRIPTIONAL REGULATOR ARCR"/>
    <property type="match status" value="1"/>
</dbReference>
<protein>
    <submittedName>
        <fullName evidence="6">Crp/Fnr family transcriptional regulator</fullName>
    </submittedName>
</protein>
<evidence type="ECO:0000313" key="6">
    <source>
        <dbReference type="EMBL" id="MBW8640657.1"/>
    </source>
</evidence>
<comment type="caution">
    <text evidence="6">The sequence shown here is derived from an EMBL/GenBank/DDBJ whole genome shotgun (WGS) entry which is preliminary data.</text>
</comment>
<reference evidence="6" key="1">
    <citation type="submission" date="2021-08" db="EMBL/GenBank/DDBJ databases">
        <title>Hoeflea bacterium WL0058 sp. nov., isolated from the sediment.</title>
        <authorList>
            <person name="Wang L."/>
            <person name="Zhang D."/>
        </authorList>
    </citation>
    <scope>NUCLEOTIDE SEQUENCE</scope>
    <source>
        <strain evidence="6">WL0058</strain>
    </source>
</reference>
<dbReference type="GO" id="GO:0003700">
    <property type="term" value="F:DNA-binding transcription factor activity"/>
    <property type="evidence" value="ECO:0007669"/>
    <property type="project" value="TreeGrafter"/>
</dbReference>
<organism evidence="6 7">
    <name type="scientific">Flavimaribacter sediminis</name>
    <dbReference type="NCBI Taxonomy" id="2865987"/>
    <lineage>
        <taxon>Bacteria</taxon>
        <taxon>Pseudomonadati</taxon>
        <taxon>Pseudomonadota</taxon>
        <taxon>Alphaproteobacteria</taxon>
        <taxon>Hyphomicrobiales</taxon>
        <taxon>Rhizobiaceae</taxon>
        <taxon>Flavimaribacter</taxon>
    </lineage>
</organism>
<evidence type="ECO:0000259" key="5">
    <source>
        <dbReference type="PROSITE" id="PS51063"/>
    </source>
</evidence>
<dbReference type="PROSITE" id="PS50042">
    <property type="entry name" value="CNMP_BINDING_3"/>
    <property type="match status" value="1"/>
</dbReference>
<evidence type="ECO:0000256" key="3">
    <source>
        <dbReference type="ARBA" id="ARBA00023163"/>
    </source>
</evidence>
<dbReference type="InterPro" id="IPR050397">
    <property type="entry name" value="Env_Response_Regulators"/>
</dbReference>
<dbReference type="Proteomes" id="UP001196509">
    <property type="component" value="Unassembled WGS sequence"/>
</dbReference>
<dbReference type="AlphaFoldDB" id="A0AAE3D436"/>
<dbReference type="InterPro" id="IPR018490">
    <property type="entry name" value="cNMP-bd_dom_sf"/>
</dbReference>
<keyword evidence="7" id="KW-1185">Reference proteome</keyword>
<dbReference type="Gene3D" id="2.60.120.10">
    <property type="entry name" value="Jelly Rolls"/>
    <property type="match status" value="1"/>
</dbReference>
<dbReference type="SUPFAM" id="SSF46785">
    <property type="entry name" value="Winged helix' DNA-binding domain"/>
    <property type="match status" value="1"/>
</dbReference>
<dbReference type="GO" id="GO:0005829">
    <property type="term" value="C:cytosol"/>
    <property type="evidence" value="ECO:0007669"/>
    <property type="project" value="TreeGrafter"/>
</dbReference>
<dbReference type="InterPro" id="IPR036388">
    <property type="entry name" value="WH-like_DNA-bd_sf"/>
</dbReference>
<dbReference type="Gene3D" id="1.10.10.10">
    <property type="entry name" value="Winged helix-like DNA-binding domain superfamily/Winged helix DNA-binding domain"/>
    <property type="match status" value="1"/>
</dbReference>
<feature type="domain" description="Cyclic nucleotide-binding" evidence="4">
    <location>
        <begin position="11"/>
        <end position="112"/>
    </location>
</feature>
<accession>A0AAE3D436</accession>
<dbReference type="InterPro" id="IPR014710">
    <property type="entry name" value="RmlC-like_jellyroll"/>
</dbReference>
<keyword evidence="3" id="KW-0804">Transcription</keyword>
<dbReference type="InterPro" id="IPR036390">
    <property type="entry name" value="WH_DNA-bd_sf"/>
</dbReference>
<keyword evidence="1" id="KW-0805">Transcription regulation</keyword>
<dbReference type="InterPro" id="IPR000595">
    <property type="entry name" value="cNMP-bd_dom"/>
</dbReference>
<dbReference type="SUPFAM" id="SSF51206">
    <property type="entry name" value="cAMP-binding domain-like"/>
    <property type="match status" value="1"/>
</dbReference>
<evidence type="ECO:0000259" key="4">
    <source>
        <dbReference type="PROSITE" id="PS50042"/>
    </source>
</evidence>
<dbReference type="Pfam" id="PF00027">
    <property type="entry name" value="cNMP_binding"/>
    <property type="match status" value="1"/>
</dbReference>
<evidence type="ECO:0000313" key="7">
    <source>
        <dbReference type="Proteomes" id="UP001196509"/>
    </source>
</evidence>
<dbReference type="InterPro" id="IPR012318">
    <property type="entry name" value="HTH_CRP"/>
</dbReference>
<evidence type="ECO:0000256" key="2">
    <source>
        <dbReference type="ARBA" id="ARBA00023125"/>
    </source>
</evidence>
<evidence type="ECO:0000256" key="1">
    <source>
        <dbReference type="ARBA" id="ARBA00023015"/>
    </source>
</evidence>
<dbReference type="PROSITE" id="PS51063">
    <property type="entry name" value="HTH_CRP_2"/>
    <property type="match status" value="1"/>
</dbReference>
<dbReference type="GO" id="GO:0003677">
    <property type="term" value="F:DNA binding"/>
    <property type="evidence" value="ECO:0007669"/>
    <property type="project" value="UniProtKB-KW"/>
</dbReference>
<gene>
    <name evidence="6" type="ORF">K1W69_25925</name>
</gene>
<feature type="domain" description="HTH crp-type" evidence="5">
    <location>
        <begin position="145"/>
        <end position="211"/>
    </location>
</feature>
<dbReference type="Pfam" id="PF13545">
    <property type="entry name" value="HTH_Crp_2"/>
    <property type="match status" value="1"/>
</dbReference>
<dbReference type="PANTHER" id="PTHR24567">
    <property type="entry name" value="CRP FAMILY TRANSCRIPTIONAL REGULATORY PROTEIN"/>
    <property type="match status" value="1"/>
</dbReference>